<protein>
    <recommendedName>
        <fullName evidence="3">Outer membrane protein beta-barrel domain-containing protein</fullName>
    </recommendedName>
</protein>
<reference evidence="1 2" key="1">
    <citation type="submission" date="2017-01" db="EMBL/GenBank/DDBJ databases">
        <authorList>
            <person name="Erauso G."/>
        </authorList>
    </citation>
    <scope>NUCLEOTIDE SEQUENCE [LARGE SCALE GENOMIC DNA]</scope>
    <source>
        <strain evidence="1">MESINF1</strain>
    </source>
</reference>
<evidence type="ECO:0008006" key="3">
    <source>
        <dbReference type="Google" id="ProtNLM"/>
    </source>
</evidence>
<proteinExistence type="predicted"/>
<keyword evidence="2" id="KW-1185">Reference proteome</keyword>
<organism evidence="1 2">
    <name type="scientific">Mesotoga infera</name>
    <dbReference type="NCBI Taxonomy" id="1236046"/>
    <lineage>
        <taxon>Bacteria</taxon>
        <taxon>Thermotogati</taxon>
        <taxon>Thermotogota</taxon>
        <taxon>Thermotogae</taxon>
        <taxon>Kosmotogales</taxon>
        <taxon>Kosmotogaceae</taxon>
        <taxon>Mesotoga</taxon>
    </lineage>
</organism>
<dbReference type="Proteomes" id="UP000250796">
    <property type="component" value="Chromosome MESINF"/>
</dbReference>
<dbReference type="KEGG" id="minf:MESINF_0647"/>
<name>A0A7Z7LDL1_9BACT</name>
<dbReference type="AlphaFoldDB" id="A0A7Z7LDL1"/>
<sequence>MKVRVLIAAFIVLAVFSFAGLLSDPANRLRLELDYESGFTGVIFHTIQFGQSGTVFNYVKDGGQDVLFPFERFTASVGIDRHTVHFLYQPLTVQTKVKLKSDLLVDDVLFPAGTGMVLNYGFPFYRLSYTYDVLRKGDSYLALGLSLQIRNADIYFESLDGTKFVANKNVGPVPVIKVKGELWFNDRFYVATDIDGFYASSRFFNGADFDFEGSVLDASLRGGLKLTNYLEAYLNLRFIGGTAKGVSNNSDSPDGFTDNRLATINVSIGFQLK</sequence>
<dbReference type="RefSeq" id="WP_169698491.1">
    <property type="nucleotide sequence ID" value="NZ_LS974202.1"/>
</dbReference>
<accession>A0A7Z7LDL1</accession>
<evidence type="ECO:0000313" key="2">
    <source>
        <dbReference type="Proteomes" id="UP000250796"/>
    </source>
</evidence>
<dbReference type="EMBL" id="LS974202">
    <property type="protein sequence ID" value="SSC12096.1"/>
    <property type="molecule type" value="Genomic_DNA"/>
</dbReference>
<evidence type="ECO:0000313" key="1">
    <source>
        <dbReference type="EMBL" id="SSC12096.1"/>
    </source>
</evidence>
<gene>
    <name evidence="1" type="ORF">MESINF_0647</name>
</gene>